<organism evidence="1 2">
    <name type="scientific">Trifolium medium</name>
    <dbReference type="NCBI Taxonomy" id="97028"/>
    <lineage>
        <taxon>Eukaryota</taxon>
        <taxon>Viridiplantae</taxon>
        <taxon>Streptophyta</taxon>
        <taxon>Embryophyta</taxon>
        <taxon>Tracheophyta</taxon>
        <taxon>Spermatophyta</taxon>
        <taxon>Magnoliopsida</taxon>
        <taxon>eudicotyledons</taxon>
        <taxon>Gunneridae</taxon>
        <taxon>Pentapetalae</taxon>
        <taxon>rosids</taxon>
        <taxon>fabids</taxon>
        <taxon>Fabales</taxon>
        <taxon>Fabaceae</taxon>
        <taxon>Papilionoideae</taxon>
        <taxon>50 kb inversion clade</taxon>
        <taxon>NPAAA clade</taxon>
        <taxon>Hologalegina</taxon>
        <taxon>IRL clade</taxon>
        <taxon>Trifolieae</taxon>
        <taxon>Trifolium</taxon>
    </lineage>
</organism>
<sequence length="41" mass="4650">YITGTFATCQAMWLDTVMKELGCEAKKPLRLMIDNKCNTPN</sequence>
<accession>A0A392TVS0</accession>
<protein>
    <submittedName>
        <fullName evidence="1">Uncharacterized protein</fullName>
    </submittedName>
</protein>
<name>A0A392TVS0_9FABA</name>
<feature type="non-terminal residue" evidence="1">
    <location>
        <position position="1"/>
    </location>
</feature>
<evidence type="ECO:0000313" key="2">
    <source>
        <dbReference type="Proteomes" id="UP000265520"/>
    </source>
</evidence>
<keyword evidence="2" id="KW-1185">Reference proteome</keyword>
<comment type="caution">
    <text evidence="1">The sequence shown here is derived from an EMBL/GenBank/DDBJ whole genome shotgun (WGS) entry which is preliminary data.</text>
</comment>
<dbReference type="Proteomes" id="UP000265520">
    <property type="component" value="Unassembled WGS sequence"/>
</dbReference>
<dbReference type="EMBL" id="LXQA010654625">
    <property type="protein sequence ID" value="MCI64380.1"/>
    <property type="molecule type" value="Genomic_DNA"/>
</dbReference>
<dbReference type="AlphaFoldDB" id="A0A392TVS0"/>
<evidence type="ECO:0000313" key="1">
    <source>
        <dbReference type="EMBL" id="MCI64380.1"/>
    </source>
</evidence>
<proteinExistence type="predicted"/>
<reference evidence="1 2" key="1">
    <citation type="journal article" date="2018" name="Front. Plant Sci.">
        <title>Red Clover (Trifolium pratense) and Zigzag Clover (T. medium) - A Picture of Genomic Similarities and Differences.</title>
        <authorList>
            <person name="Dluhosova J."/>
            <person name="Istvanek J."/>
            <person name="Nedelnik J."/>
            <person name="Repkova J."/>
        </authorList>
    </citation>
    <scope>NUCLEOTIDE SEQUENCE [LARGE SCALE GENOMIC DNA]</scope>
    <source>
        <strain evidence="2">cv. 10/8</strain>
        <tissue evidence="1">Leaf</tissue>
    </source>
</reference>